<evidence type="ECO:0000313" key="2">
    <source>
        <dbReference type="Proteomes" id="UP001060085"/>
    </source>
</evidence>
<accession>A0ACC0B7W6</accession>
<keyword evidence="2" id="KW-1185">Reference proteome</keyword>
<evidence type="ECO:0000313" key="1">
    <source>
        <dbReference type="EMBL" id="KAI5668746.1"/>
    </source>
</evidence>
<sequence length="188" mass="21382">MVTVVMMIMMTVMMMEMRSRPYMFKFTESHNKRPEVARDVPAPTQKRKKVKPSDWEQTEAAEGGPVDPKLIPSYGGHTAGRIWRGQVFIFMIVSHQVRATCYLQYILGSSLFSDKSGNIVPARLWPLLRDVSSVGRFTWGAACLAYLYRNLGQASRADAKEFAGCWSLLETFSRRMQALHVVVSDNRL</sequence>
<dbReference type="EMBL" id="CM044704">
    <property type="protein sequence ID" value="KAI5668746.1"/>
    <property type="molecule type" value="Genomic_DNA"/>
</dbReference>
<gene>
    <name evidence="1" type="ORF">M9H77_18599</name>
</gene>
<proteinExistence type="predicted"/>
<dbReference type="Proteomes" id="UP001060085">
    <property type="component" value="Linkage Group LG04"/>
</dbReference>
<comment type="caution">
    <text evidence="1">The sequence shown here is derived from an EMBL/GenBank/DDBJ whole genome shotgun (WGS) entry which is preliminary data.</text>
</comment>
<protein>
    <submittedName>
        <fullName evidence="1">Uncharacterized protein</fullName>
    </submittedName>
</protein>
<reference evidence="2" key="1">
    <citation type="journal article" date="2023" name="Nat. Plants">
        <title>Single-cell RNA sequencing provides a high-resolution roadmap for understanding the multicellular compartmentation of specialized metabolism.</title>
        <authorList>
            <person name="Sun S."/>
            <person name="Shen X."/>
            <person name="Li Y."/>
            <person name="Li Y."/>
            <person name="Wang S."/>
            <person name="Li R."/>
            <person name="Zhang H."/>
            <person name="Shen G."/>
            <person name="Guo B."/>
            <person name="Wei J."/>
            <person name="Xu J."/>
            <person name="St-Pierre B."/>
            <person name="Chen S."/>
            <person name="Sun C."/>
        </authorList>
    </citation>
    <scope>NUCLEOTIDE SEQUENCE [LARGE SCALE GENOMIC DNA]</scope>
</reference>
<name>A0ACC0B7W6_CATRO</name>
<organism evidence="1 2">
    <name type="scientific">Catharanthus roseus</name>
    <name type="common">Madagascar periwinkle</name>
    <name type="synonym">Vinca rosea</name>
    <dbReference type="NCBI Taxonomy" id="4058"/>
    <lineage>
        <taxon>Eukaryota</taxon>
        <taxon>Viridiplantae</taxon>
        <taxon>Streptophyta</taxon>
        <taxon>Embryophyta</taxon>
        <taxon>Tracheophyta</taxon>
        <taxon>Spermatophyta</taxon>
        <taxon>Magnoliopsida</taxon>
        <taxon>eudicotyledons</taxon>
        <taxon>Gunneridae</taxon>
        <taxon>Pentapetalae</taxon>
        <taxon>asterids</taxon>
        <taxon>lamiids</taxon>
        <taxon>Gentianales</taxon>
        <taxon>Apocynaceae</taxon>
        <taxon>Rauvolfioideae</taxon>
        <taxon>Vinceae</taxon>
        <taxon>Catharanthinae</taxon>
        <taxon>Catharanthus</taxon>
    </lineage>
</organism>